<feature type="transmembrane region" description="Helical" evidence="7">
    <location>
        <begin position="86"/>
        <end position="105"/>
    </location>
</feature>
<dbReference type="Gene3D" id="1.20.1250.20">
    <property type="entry name" value="MFS general substrate transporter like domains"/>
    <property type="match status" value="1"/>
</dbReference>
<keyword evidence="5 7" id="KW-1133">Transmembrane helix</keyword>
<evidence type="ECO:0000259" key="8">
    <source>
        <dbReference type="PROSITE" id="PS50850"/>
    </source>
</evidence>
<keyword evidence="2" id="KW-0813">Transport</keyword>
<keyword evidence="10" id="KW-1185">Reference proteome</keyword>
<proteinExistence type="predicted"/>
<dbReference type="Pfam" id="PF07690">
    <property type="entry name" value="MFS_1"/>
    <property type="match status" value="1"/>
</dbReference>
<reference evidence="9 10" key="1">
    <citation type="submission" date="2018-08" db="EMBL/GenBank/DDBJ databases">
        <title>Cellulomonas rhizosphaerae sp. nov., a novel actinomycete isolated from soil.</title>
        <authorList>
            <person name="Tian Y."/>
        </authorList>
    </citation>
    <scope>NUCLEOTIDE SEQUENCE [LARGE SCALE GENOMIC DNA]</scope>
    <source>
        <strain evidence="9 10">NEAU-TCZ24</strain>
    </source>
</reference>
<dbReference type="PROSITE" id="PS50850">
    <property type="entry name" value="MFS"/>
    <property type="match status" value="1"/>
</dbReference>
<feature type="transmembrane region" description="Helical" evidence="7">
    <location>
        <begin position="248"/>
        <end position="269"/>
    </location>
</feature>
<feature type="transmembrane region" description="Helical" evidence="7">
    <location>
        <begin position="275"/>
        <end position="293"/>
    </location>
</feature>
<feature type="domain" description="Major facilitator superfamily (MFS) profile" evidence="8">
    <location>
        <begin position="1"/>
        <end position="446"/>
    </location>
</feature>
<keyword evidence="4 7" id="KW-0812">Transmembrane</keyword>
<dbReference type="GO" id="GO:0022857">
    <property type="term" value="F:transmembrane transporter activity"/>
    <property type="evidence" value="ECO:0007669"/>
    <property type="project" value="InterPro"/>
</dbReference>
<dbReference type="GO" id="GO:0005886">
    <property type="term" value="C:plasma membrane"/>
    <property type="evidence" value="ECO:0007669"/>
    <property type="project" value="UniProtKB-SubCell"/>
</dbReference>
<name>A0A413RHB9_9CELL</name>
<feature type="transmembrane region" description="Helical" evidence="7">
    <location>
        <begin position="208"/>
        <end position="227"/>
    </location>
</feature>
<feature type="transmembrane region" description="Helical" evidence="7">
    <location>
        <begin position="178"/>
        <end position="196"/>
    </location>
</feature>
<feature type="transmembrane region" description="Helical" evidence="7">
    <location>
        <begin position="334"/>
        <end position="360"/>
    </location>
</feature>
<keyword evidence="6 7" id="KW-0472">Membrane</keyword>
<dbReference type="EMBL" id="QWKP01000223">
    <property type="protein sequence ID" value="RHA37176.1"/>
    <property type="molecule type" value="Genomic_DNA"/>
</dbReference>
<evidence type="ECO:0000313" key="10">
    <source>
        <dbReference type="Proteomes" id="UP000283374"/>
    </source>
</evidence>
<evidence type="ECO:0000256" key="6">
    <source>
        <dbReference type="ARBA" id="ARBA00023136"/>
    </source>
</evidence>
<accession>A0A413RHB9</accession>
<evidence type="ECO:0000256" key="3">
    <source>
        <dbReference type="ARBA" id="ARBA00022475"/>
    </source>
</evidence>
<feature type="transmembrane region" description="Helical" evidence="7">
    <location>
        <begin position="305"/>
        <end position="328"/>
    </location>
</feature>
<protein>
    <submittedName>
        <fullName evidence="9">DHA2 family efflux MFS transporter permease subunit</fullName>
    </submittedName>
</protein>
<dbReference type="CDD" id="cd17321">
    <property type="entry name" value="MFS_MMR_MDR_like"/>
    <property type="match status" value="1"/>
</dbReference>
<evidence type="ECO:0000256" key="1">
    <source>
        <dbReference type="ARBA" id="ARBA00004651"/>
    </source>
</evidence>
<feature type="transmembrane region" description="Helical" evidence="7">
    <location>
        <begin position="146"/>
        <end position="166"/>
    </location>
</feature>
<keyword evidence="3" id="KW-1003">Cell membrane</keyword>
<gene>
    <name evidence="9" type="ORF">D1825_17700</name>
</gene>
<feature type="transmembrane region" description="Helical" evidence="7">
    <location>
        <begin position="117"/>
        <end position="140"/>
    </location>
</feature>
<feature type="transmembrane region" description="Helical" evidence="7">
    <location>
        <begin position="422"/>
        <end position="442"/>
    </location>
</feature>
<evidence type="ECO:0000313" key="9">
    <source>
        <dbReference type="EMBL" id="RHA37176.1"/>
    </source>
</evidence>
<dbReference type="NCBIfam" id="TIGR00711">
    <property type="entry name" value="efflux_EmrB"/>
    <property type="match status" value="1"/>
</dbReference>
<dbReference type="Proteomes" id="UP000283374">
    <property type="component" value="Unassembled WGS sequence"/>
</dbReference>
<feature type="transmembrane region" description="Helical" evidence="7">
    <location>
        <begin position="381"/>
        <end position="402"/>
    </location>
</feature>
<dbReference type="PANTHER" id="PTHR42718">
    <property type="entry name" value="MAJOR FACILITATOR SUPERFAMILY MULTIDRUG TRANSPORTER MFSC"/>
    <property type="match status" value="1"/>
</dbReference>
<evidence type="ECO:0000256" key="7">
    <source>
        <dbReference type="SAM" id="Phobius"/>
    </source>
</evidence>
<dbReference type="AlphaFoldDB" id="A0A413RHB9"/>
<dbReference type="Gene3D" id="1.20.1720.10">
    <property type="entry name" value="Multidrug resistance protein D"/>
    <property type="match status" value="1"/>
</dbReference>
<feature type="transmembrane region" description="Helical" evidence="7">
    <location>
        <begin position="57"/>
        <end position="74"/>
    </location>
</feature>
<dbReference type="InterPro" id="IPR036259">
    <property type="entry name" value="MFS_trans_sf"/>
</dbReference>
<dbReference type="InterPro" id="IPR011701">
    <property type="entry name" value="MFS"/>
</dbReference>
<organism evidence="9 10">
    <name type="scientific">Cellulomonas rhizosphaerae</name>
    <dbReference type="NCBI Taxonomy" id="2293719"/>
    <lineage>
        <taxon>Bacteria</taxon>
        <taxon>Bacillati</taxon>
        <taxon>Actinomycetota</taxon>
        <taxon>Actinomycetes</taxon>
        <taxon>Micrococcales</taxon>
        <taxon>Cellulomonadaceae</taxon>
        <taxon>Cellulomonas</taxon>
    </lineage>
</organism>
<evidence type="ECO:0000256" key="2">
    <source>
        <dbReference type="ARBA" id="ARBA00022448"/>
    </source>
</evidence>
<sequence length="462" mass="47622">MLVLDATIVNVALPDIQRSLGFTATGLSWVMNAYTLAFGGLLLLGARAGDILGRRRMLLAGVTLFTLASFVGGFSQSPGQLLAARAVQGMGAALAAPSGLALLMARFPEGRERTRAIGYYSAVSIGGSALGLIAGGMLTQWVSWRWVLYVNVPIGIALIVVARAVLPETPRHRGRFDLLGAATSTIGMTSLVYGFVRAATAGWSDPETLAAFGVGVLLLTAFVLVELRAESPITPLRLFADRTRSSATVARLLLVAGMMGMFFFLTQFLQDVLGYSPLATGVAFLPLTIMLFVMSRVSATLMARVGMRALMVGGLTMSTAGLLILSQLSADSSYLAVLVPLLLFGAGNGLAFVPLTAAGLAGVAPQDAGAASGLVNVSQQVGGSLGLAILVTVASAGARGATPTGTTAAEIAQHAFVVGADRAFFVSALFLAATVILLAITIRPARATQAAPVQEPELALVD</sequence>
<dbReference type="InterPro" id="IPR004638">
    <property type="entry name" value="EmrB-like"/>
</dbReference>
<evidence type="ECO:0000256" key="4">
    <source>
        <dbReference type="ARBA" id="ARBA00022692"/>
    </source>
</evidence>
<dbReference type="OrthoDB" id="3218494at2"/>
<comment type="caution">
    <text evidence="9">The sequence shown here is derived from an EMBL/GenBank/DDBJ whole genome shotgun (WGS) entry which is preliminary data.</text>
</comment>
<evidence type="ECO:0000256" key="5">
    <source>
        <dbReference type="ARBA" id="ARBA00022989"/>
    </source>
</evidence>
<dbReference type="InterPro" id="IPR020846">
    <property type="entry name" value="MFS_dom"/>
</dbReference>
<feature type="transmembrane region" description="Helical" evidence="7">
    <location>
        <begin position="20"/>
        <end position="45"/>
    </location>
</feature>
<dbReference type="SUPFAM" id="SSF103473">
    <property type="entry name" value="MFS general substrate transporter"/>
    <property type="match status" value="1"/>
</dbReference>
<dbReference type="PANTHER" id="PTHR42718:SF46">
    <property type="entry name" value="BLR6921 PROTEIN"/>
    <property type="match status" value="1"/>
</dbReference>
<comment type="subcellular location">
    <subcellularLocation>
        <location evidence="1">Cell membrane</location>
        <topology evidence="1">Multi-pass membrane protein</topology>
    </subcellularLocation>
</comment>